<name>A0A225AUA8_TALAT</name>
<organism evidence="2 3">
    <name type="scientific">Talaromyces atroroseus</name>
    <dbReference type="NCBI Taxonomy" id="1441469"/>
    <lineage>
        <taxon>Eukaryota</taxon>
        <taxon>Fungi</taxon>
        <taxon>Dikarya</taxon>
        <taxon>Ascomycota</taxon>
        <taxon>Pezizomycotina</taxon>
        <taxon>Eurotiomycetes</taxon>
        <taxon>Eurotiomycetidae</taxon>
        <taxon>Eurotiales</taxon>
        <taxon>Trichocomaceae</taxon>
        <taxon>Talaromyces</taxon>
        <taxon>Talaromyces sect. Trachyspermi</taxon>
    </lineage>
</organism>
<dbReference type="AlphaFoldDB" id="A0A225AUA8"/>
<sequence>MASALPLTLKSISSTKLEELSKQRTLFNQRKAEILHAANNAADDSDGLRRKVQILLEGVTRLAGRAEDAFDREDDIDLDHVTPMASAARLPISPDLYTTSDWERSRDINIRRFLFQSNYDSSVSDDVLRRWISSLENDLKFLSVKYEHATFYSSMVAEWLSNFKDGRANVVKSHTAADDSDDEAKSNRSSFEEIGRAEMHQQRHTWERLVFSPADVDSQSIETYLNRLFNRTRLSQQALRELRDRIKSFGSMMKSEARNSFDISLLKIISKSLLASDLLSSDKVMILKEFLRNDEVAQEVADVLNLRFAALDRWDWPAEGIPVEMRRQLNGKYRVYTDEDLIDTLLFHYIGLKWSVEFRQVFFEFLRSPAWKPNTKPISKADIDRRHFFVGNVSKSLTVDDLRKSMYQDDYFMSQLPASLIEGKRGYDDDDDDGVNEGPDKRKSPIETKHSLLHLLITESIIHNRLRGQFTVIRSDFKWFGPSLPHGTLLAVLQFFGVPDDWLGIFKKYLECPLRFAQDGPEASVRIRRRGIPISHSLSDVFGEAVLFCMDYAVNQQADGAFLYRLHDDFWFWGEEKTCRKAWRAMTDFTAVTGLEFNEEKTGTARIGTLINLHDRKRQRQEVSDSSSSDEEMGEEEEKEEFSESDDDAETYLGINNGFDPLPRGDIRWGFLRLDAGRGRFLIDQEQVDVHIEELRHQLSACKSIFTWVQAWNSYFSRFFSNNFAKPSIAFGREHIDMAINTLSRIEREVFAHTTSKASGNGGVVDHLRRVIADRFDIRDLPDGFFFFPVELGGLELHNPFINFLSMRENITQTPQRIMEKVYIMEEADYESAKKKWREGSIDVNRSSYRRSFMQKSLGKNDDADSPEAFFSFEEYTANLESTSKALFGAYKTLLQVPEETEIGQNSGLSHYMFSDGNNNRSGNTFGRGRGRGRGRGGLPWNEQRQQDRIVVEGIGMTPYWSWVAEVYRGGMLQKYGGLSAVDRALMPLGVVKVLRQGKVRWQG</sequence>
<feature type="region of interest" description="Disordered" evidence="1">
    <location>
        <begin position="618"/>
        <end position="647"/>
    </location>
</feature>
<feature type="region of interest" description="Disordered" evidence="1">
    <location>
        <begin position="920"/>
        <end position="941"/>
    </location>
</feature>
<proteinExistence type="predicted"/>
<dbReference type="CDD" id="cd01709">
    <property type="entry name" value="RT_like_1"/>
    <property type="match status" value="1"/>
</dbReference>
<keyword evidence="3" id="KW-1185">Reference proteome</keyword>
<feature type="compositionally biased region" description="Acidic residues" evidence="1">
    <location>
        <begin position="628"/>
        <end position="647"/>
    </location>
</feature>
<dbReference type="STRING" id="1441469.A0A225AUA8"/>
<evidence type="ECO:0000256" key="1">
    <source>
        <dbReference type="SAM" id="MobiDB-lite"/>
    </source>
</evidence>
<comment type="caution">
    <text evidence="2">The sequence shown here is derived from an EMBL/GenBank/DDBJ whole genome shotgun (WGS) entry which is preliminary data.</text>
</comment>
<feature type="region of interest" description="Disordered" evidence="1">
    <location>
        <begin position="423"/>
        <end position="445"/>
    </location>
</feature>
<dbReference type="PANTHER" id="PTHR37015:SF2">
    <property type="entry name" value="REVERSE TRANSCRIPTASE DOMAIN-CONTAINING PROTEIN"/>
    <property type="match status" value="1"/>
</dbReference>
<protein>
    <recommendedName>
        <fullName evidence="4">Reverse transcriptase domain-containing protein</fullName>
    </recommendedName>
</protein>
<accession>A0A225AUA8</accession>
<dbReference type="Proteomes" id="UP000214365">
    <property type="component" value="Unassembled WGS sequence"/>
</dbReference>
<reference evidence="2 3" key="1">
    <citation type="submission" date="2015-06" db="EMBL/GenBank/DDBJ databases">
        <title>Talaromyces atroroseus IBT 11181 draft genome.</title>
        <authorList>
            <person name="Rasmussen K.B."/>
            <person name="Rasmussen S."/>
            <person name="Petersen B."/>
            <person name="Sicheritz-Ponten T."/>
            <person name="Mortensen U.H."/>
            <person name="Thrane U."/>
        </authorList>
    </citation>
    <scope>NUCLEOTIDE SEQUENCE [LARGE SCALE GENOMIC DNA]</scope>
    <source>
        <strain evidence="2 3">IBT 11181</strain>
    </source>
</reference>
<dbReference type="EMBL" id="LFMY01000001">
    <property type="protein sequence ID" value="OKL64520.1"/>
    <property type="molecule type" value="Genomic_DNA"/>
</dbReference>
<gene>
    <name evidence="2" type="ORF">UA08_00818</name>
</gene>
<dbReference type="PANTHER" id="PTHR37015">
    <property type="entry name" value="REVERSE TRANSCRIPTASE DOMAIN-CONTAINING PROTEIN"/>
    <property type="match status" value="1"/>
</dbReference>
<dbReference type="RefSeq" id="XP_020124641.1">
    <property type="nucleotide sequence ID" value="XM_020260666.1"/>
</dbReference>
<dbReference type="OrthoDB" id="74545at2759"/>
<dbReference type="GeneID" id="31000573"/>
<evidence type="ECO:0000313" key="2">
    <source>
        <dbReference type="EMBL" id="OKL64520.1"/>
    </source>
</evidence>
<evidence type="ECO:0008006" key="4">
    <source>
        <dbReference type="Google" id="ProtNLM"/>
    </source>
</evidence>
<evidence type="ECO:0000313" key="3">
    <source>
        <dbReference type="Proteomes" id="UP000214365"/>
    </source>
</evidence>